<evidence type="ECO:0000256" key="4">
    <source>
        <dbReference type="ARBA" id="ARBA00019707"/>
    </source>
</evidence>
<keyword evidence="11" id="KW-1185">Reference proteome</keyword>
<evidence type="ECO:0000256" key="2">
    <source>
        <dbReference type="ARBA" id="ARBA00009637"/>
    </source>
</evidence>
<keyword evidence="5 8" id="KW-0456">Lyase</keyword>
<dbReference type="PANTHER" id="PTHR39289:SF1">
    <property type="entry name" value="L-ECTOINE SYNTHASE"/>
    <property type="match status" value="1"/>
</dbReference>
<evidence type="ECO:0000256" key="7">
    <source>
        <dbReference type="ARBA" id="ARBA00048714"/>
    </source>
</evidence>
<sequence length="142" mass="15371">MIIKRLADIVGTEREVGGDAHGWTSRRLLLAGDGMGFSVHDTVIHEGAELEMHYKHHLEAVYLTEGSGEIEDLATGEVHELAPGTLYALDANDQHVLRANRGSHMRMVCVFNPPVSGAEVHDETGAYPAPASDTGQSSDNQR</sequence>
<feature type="region of interest" description="Disordered" evidence="9">
    <location>
        <begin position="120"/>
        <end position="142"/>
    </location>
</feature>
<evidence type="ECO:0000256" key="1">
    <source>
        <dbReference type="ARBA" id="ARBA00005181"/>
    </source>
</evidence>
<dbReference type="EMBL" id="CP001804">
    <property type="protein sequence ID" value="ACY15154.1"/>
    <property type="molecule type" value="Genomic_DNA"/>
</dbReference>
<dbReference type="HAMAP" id="MF_01255">
    <property type="entry name" value="Ectoine_synth"/>
    <property type="match status" value="1"/>
</dbReference>
<gene>
    <name evidence="8" type="primary">ectC</name>
    <name evidence="10" type="ordered locus">Hoch_2621</name>
</gene>
<feature type="compositionally biased region" description="Polar residues" evidence="9">
    <location>
        <begin position="133"/>
        <end position="142"/>
    </location>
</feature>
<dbReference type="InterPro" id="IPR010462">
    <property type="entry name" value="Ectoine_synth"/>
</dbReference>
<evidence type="ECO:0000313" key="10">
    <source>
        <dbReference type="EMBL" id="ACY15154.1"/>
    </source>
</evidence>
<proteinExistence type="inferred from homology"/>
<dbReference type="OrthoDB" id="9801830at2"/>
<organism evidence="10 11">
    <name type="scientific">Haliangium ochraceum (strain DSM 14365 / JCM 11303 / SMP-2)</name>
    <dbReference type="NCBI Taxonomy" id="502025"/>
    <lineage>
        <taxon>Bacteria</taxon>
        <taxon>Pseudomonadati</taxon>
        <taxon>Myxococcota</taxon>
        <taxon>Polyangia</taxon>
        <taxon>Haliangiales</taxon>
        <taxon>Kofleriaceae</taxon>
        <taxon>Haliangium</taxon>
    </lineage>
</organism>
<dbReference type="eggNOG" id="COG1917">
    <property type="taxonomic scope" value="Bacteria"/>
</dbReference>
<dbReference type="RefSeq" id="WP_012827762.1">
    <property type="nucleotide sequence ID" value="NC_013440.1"/>
</dbReference>
<dbReference type="EC" id="4.2.1.108" evidence="3 8"/>
<evidence type="ECO:0000256" key="9">
    <source>
        <dbReference type="SAM" id="MobiDB-lite"/>
    </source>
</evidence>
<evidence type="ECO:0000313" key="11">
    <source>
        <dbReference type="Proteomes" id="UP000001880"/>
    </source>
</evidence>
<dbReference type="InterPro" id="IPR011051">
    <property type="entry name" value="RmlC_Cupin_sf"/>
</dbReference>
<evidence type="ECO:0000256" key="3">
    <source>
        <dbReference type="ARBA" id="ARBA00013192"/>
    </source>
</evidence>
<comment type="function">
    <text evidence="8">Catalyzes the circularization of gamma-N-acetyl-alpha,gamma-diaminobutyric acid (ADABA) to ectoine (1,4,5,6-tetrahydro-2-methyl-4-pyrimidine carboxylic acid), which is an excellent osmoprotectant.</text>
</comment>
<dbReference type="PANTHER" id="PTHR39289">
    <property type="match status" value="1"/>
</dbReference>
<evidence type="ECO:0000256" key="5">
    <source>
        <dbReference type="ARBA" id="ARBA00023239"/>
    </source>
</evidence>
<dbReference type="Gene3D" id="2.60.120.10">
    <property type="entry name" value="Jelly Rolls"/>
    <property type="match status" value="1"/>
</dbReference>
<dbReference type="CDD" id="cd06978">
    <property type="entry name" value="cupin_EctC"/>
    <property type="match status" value="1"/>
</dbReference>
<dbReference type="STRING" id="502025.Hoch_2621"/>
<evidence type="ECO:0000256" key="6">
    <source>
        <dbReference type="ARBA" id="ARBA00033271"/>
    </source>
</evidence>
<dbReference type="HOGENOM" id="CLU_154525_0_0_7"/>
<dbReference type="AlphaFoldDB" id="D0LLX6"/>
<comment type="catalytic activity">
    <reaction evidence="7 8">
        <text>(2S)-4-acetamido-2-aminobutanoate = L-ectoine + H2O</text>
        <dbReference type="Rhea" id="RHEA:17281"/>
        <dbReference type="ChEBI" id="CHEBI:15377"/>
        <dbReference type="ChEBI" id="CHEBI:58515"/>
        <dbReference type="ChEBI" id="CHEBI:58929"/>
        <dbReference type="EC" id="4.2.1.108"/>
    </reaction>
</comment>
<dbReference type="Pfam" id="PF06339">
    <property type="entry name" value="Ectoine_synth"/>
    <property type="match status" value="1"/>
</dbReference>
<dbReference type="NCBIfam" id="NF009806">
    <property type="entry name" value="PRK13290.1"/>
    <property type="match status" value="1"/>
</dbReference>
<accession>D0LLX6</accession>
<dbReference type="KEGG" id="hoh:Hoch_2621"/>
<dbReference type="UniPathway" id="UPA00067">
    <property type="reaction ID" value="UER00123"/>
</dbReference>
<comment type="pathway">
    <text evidence="1 8">Amine and polyamine biosynthesis; ectoine biosynthesis; L-ectoine from L-aspartate 4-semialdehyde: step 3/3.</text>
</comment>
<reference evidence="10 11" key="1">
    <citation type="journal article" date="2010" name="Stand. Genomic Sci.">
        <title>Complete genome sequence of Haliangium ochraceum type strain (SMP-2).</title>
        <authorList>
            <consortium name="US DOE Joint Genome Institute (JGI-PGF)"/>
            <person name="Ivanova N."/>
            <person name="Daum C."/>
            <person name="Lang E."/>
            <person name="Abt B."/>
            <person name="Kopitz M."/>
            <person name="Saunders E."/>
            <person name="Lapidus A."/>
            <person name="Lucas S."/>
            <person name="Glavina Del Rio T."/>
            <person name="Nolan M."/>
            <person name="Tice H."/>
            <person name="Copeland A."/>
            <person name="Cheng J.F."/>
            <person name="Chen F."/>
            <person name="Bruce D."/>
            <person name="Goodwin L."/>
            <person name="Pitluck S."/>
            <person name="Mavromatis K."/>
            <person name="Pati A."/>
            <person name="Mikhailova N."/>
            <person name="Chen A."/>
            <person name="Palaniappan K."/>
            <person name="Land M."/>
            <person name="Hauser L."/>
            <person name="Chang Y.J."/>
            <person name="Jeffries C.D."/>
            <person name="Detter J.C."/>
            <person name="Brettin T."/>
            <person name="Rohde M."/>
            <person name="Goker M."/>
            <person name="Bristow J."/>
            <person name="Markowitz V."/>
            <person name="Eisen J.A."/>
            <person name="Hugenholtz P."/>
            <person name="Kyrpides N.C."/>
            <person name="Klenk H.P."/>
        </authorList>
    </citation>
    <scope>NUCLEOTIDE SEQUENCE [LARGE SCALE GENOMIC DNA]</scope>
    <source>
        <strain evidence="11">DSM 14365 / CIP 107738 / JCM 11303 / AJ 13395 / SMP-2</strain>
    </source>
</reference>
<evidence type="ECO:0000256" key="8">
    <source>
        <dbReference type="HAMAP-Rule" id="MF_01255"/>
    </source>
</evidence>
<dbReference type="GO" id="GO:0019491">
    <property type="term" value="P:ectoine biosynthetic process"/>
    <property type="evidence" value="ECO:0007669"/>
    <property type="project" value="UniProtKB-UniRule"/>
</dbReference>
<dbReference type="SUPFAM" id="SSF51182">
    <property type="entry name" value="RmlC-like cupins"/>
    <property type="match status" value="1"/>
</dbReference>
<protein>
    <recommendedName>
        <fullName evidence="4 8">L-ectoine synthase</fullName>
        <ecNumber evidence="3 8">4.2.1.108</ecNumber>
    </recommendedName>
    <alternativeName>
        <fullName evidence="6 8">N-acetyldiaminobutyrate dehydratase</fullName>
    </alternativeName>
</protein>
<name>D0LLX6_HALO1</name>
<dbReference type="Proteomes" id="UP000001880">
    <property type="component" value="Chromosome"/>
</dbReference>
<comment type="similarity">
    <text evidence="2 8">Belongs to the ectoine synthase family.</text>
</comment>
<dbReference type="InterPro" id="IPR014710">
    <property type="entry name" value="RmlC-like_jellyroll"/>
</dbReference>
<dbReference type="GO" id="GO:0033990">
    <property type="term" value="F:ectoine synthase activity"/>
    <property type="evidence" value="ECO:0007669"/>
    <property type="project" value="UniProtKB-EC"/>
</dbReference>